<dbReference type="EMBL" id="JH818703">
    <property type="protein sequence ID" value="EKC30952.1"/>
    <property type="molecule type" value="Genomic_DNA"/>
</dbReference>
<organism evidence="1">
    <name type="scientific">Magallana gigas</name>
    <name type="common">Pacific oyster</name>
    <name type="synonym">Crassostrea gigas</name>
    <dbReference type="NCBI Taxonomy" id="29159"/>
    <lineage>
        <taxon>Eukaryota</taxon>
        <taxon>Metazoa</taxon>
        <taxon>Spiralia</taxon>
        <taxon>Lophotrochozoa</taxon>
        <taxon>Mollusca</taxon>
        <taxon>Bivalvia</taxon>
        <taxon>Autobranchia</taxon>
        <taxon>Pteriomorphia</taxon>
        <taxon>Ostreida</taxon>
        <taxon>Ostreoidea</taxon>
        <taxon>Ostreidae</taxon>
        <taxon>Magallana</taxon>
    </lineage>
</organism>
<sequence length="156" mass="17823">MYADAALHLKQCHKNMKRWKSKVAVYRSMLKHNSFNFIEGLDPSGYKHTARYDEEDEALLNGTEISDEEKYRDCERFKFVCPNPLCGREIIVDAAFTGAGWLKCEDAACGTVTRRVPLTFQRGHPVCHACHRGLLHPLIATMRGIVCYLNFTVDQL</sequence>
<proteinExistence type="predicted"/>
<dbReference type="Gene3D" id="1.10.3200.20">
    <property type="entry name" value="DNA Polymerase alpha, zinc finger"/>
    <property type="match status" value="2"/>
</dbReference>
<name>K1Q3A6_MAGGI</name>
<dbReference type="InParanoid" id="K1Q3A6"/>
<accession>K1Q3A6</accession>
<gene>
    <name evidence="1" type="ORF">CGI_10019751</name>
</gene>
<dbReference type="HOGENOM" id="CLU_1688427_0_0_1"/>
<dbReference type="InterPro" id="IPR038256">
    <property type="entry name" value="Pol_alpha_znc_sf"/>
</dbReference>
<dbReference type="SUPFAM" id="SSF90234">
    <property type="entry name" value="Zinc finger domain of DNA polymerase-alpha"/>
    <property type="match status" value="1"/>
</dbReference>
<protein>
    <submittedName>
        <fullName evidence="1">DNA polymerase alpha catalytic subunit</fullName>
    </submittedName>
</protein>
<dbReference type="AlphaFoldDB" id="K1Q3A6"/>
<reference evidence="1" key="1">
    <citation type="journal article" date="2012" name="Nature">
        <title>The oyster genome reveals stress adaptation and complexity of shell formation.</title>
        <authorList>
            <person name="Zhang G."/>
            <person name="Fang X."/>
            <person name="Guo X."/>
            <person name="Li L."/>
            <person name="Luo R."/>
            <person name="Xu F."/>
            <person name="Yang P."/>
            <person name="Zhang L."/>
            <person name="Wang X."/>
            <person name="Qi H."/>
            <person name="Xiong Z."/>
            <person name="Que H."/>
            <person name="Xie Y."/>
            <person name="Holland P.W."/>
            <person name="Paps J."/>
            <person name="Zhu Y."/>
            <person name="Wu F."/>
            <person name="Chen Y."/>
            <person name="Wang J."/>
            <person name="Peng C."/>
            <person name="Meng J."/>
            <person name="Yang L."/>
            <person name="Liu J."/>
            <person name="Wen B."/>
            <person name="Zhang N."/>
            <person name="Huang Z."/>
            <person name="Zhu Q."/>
            <person name="Feng Y."/>
            <person name="Mount A."/>
            <person name="Hedgecock D."/>
            <person name="Xu Z."/>
            <person name="Liu Y."/>
            <person name="Domazet-Loso T."/>
            <person name="Du Y."/>
            <person name="Sun X."/>
            <person name="Zhang S."/>
            <person name="Liu B."/>
            <person name="Cheng P."/>
            <person name="Jiang X."/>
            <person name="Li J."/>
            <person name="Fan D."/>
            <person name="Wang W."/>
            <person name="Fu W."/>
            <person name="Wang T."/>
            <person name="Wang B."/>
            <person name="Zhang J."/>
            <person name="Peng Z."/>
            <person name="Li Y."/>
            <person name="Li N."/>
            <person name="Wang J."/>
            <person name="Chen M."/>
            <person name="He Y."/>
            <person name="Tan F."/>
            <person name="Song X."/>
            <person name="Zheng Q."/>
            <person name="Huang R."/>
            <person name="Yang H."/>
            <person name="Du X."/>
            <person name="Chen L."/>
            <person name="Yang M."/>
            <person name="Gaffney P.M."/>
            <person name="Wang S."/>
            <person name="Luo L."/>
            <person name="She Z."/>
            <person name="Ming Y."/>
            <person name="Huang W."/>
            <person name="Zhang S."/>
            <person name="Huang B."/>
            <person name="Zhang Y."/>
            <person name="Qu T."/>
            <person name="Ni P."/>
            <person name="Miao G."/>
            <person name="Wang J."/>
            <person name="Wang Q."/>
            <person name="Steinberg C.E."/>
            <person name="Wang H."/>
            <person name="Li N."/>
            <person name="Qian L."/>
            <person name="Zhang G."/>
            <person name="Li Y."/>
            <person name="Yang H."/>
            <person name="Liu X."/>
            <person name="Wang J."/>
            <person name="Yin Y."/>
            <person name="Wang J."/>
        </authorList>
    </citation>
    <scope>NUCLEOTIDE SEQUENCE [LARGE SCALE GENOMIC DNA]</scope>
    <source>
        <strain evidence="1">05x7-T-G4-1.051#20</strain>
    </source>
</reference>
<evidence type="ECO:0000313" key="1">
    <source>
        <dbReference type="EMBL" id="EKC30952.1"/>
    </source>
</evidence>